<comment type="subcellular location">
    <subcellularLocation>
        <location evidence="1">Nucleus</location>
    </subcellularLocation>
</comment>
<feature type="compositionally biased region" description="Polar residues" evidence="4">
    <location>
        <begin position="272"/>
        <end position="286"/>
    </location>
</feature>
<reference evidence="7" key="1">
    <citation type="journal article" date="2013" name="Genome Announc.">
        <title>Genome sequence of the food spoilage yeast Zygosaccharomyces bailii CLIB 213(T).</title>
        <authorList>
            <person name="Galeote V."/>
            <person name="Bigey F."/>
            <person name="Devillers H."/>
            <person name="Neuveglise C."/>
            <person name="Dequin S."/>
        </authorList>
    </citation>
    <scope>NUCLEOTIDE SEQUENCE [LARGE SCALE GENOMIC DNA]</scope>
    <source>
        <strain evidence="7">CLIB 213 / ATCC 58445 / CBS 680 / CCRC 21525 / NBRC 1098 / NCYC 1416 / NRRL Y-2227</strain>
    </source>
</reference>
<dbReference type="GO" id="GO:0000077">
    <property type="term" value="P:DNA damage checkpoint signaling"/>
    <property type="evidence" value="ECO:0007669"/>
    <property type="project" value="TreeGrafter"/>
</dbReference>
<dbReference type="InterPro" id="IPR001357">
    <property type="entry name" value="BRCT_dom"/>
</dbReference>
<feature type="region of interest" description="Disordered" evidence="4">
    <location>
        <begin position="309"/>
        <end position="338"/>
    </location>
</feature>
<evidence type="ECO:0000256" key="1">
    <source>
        <dbReference type="ARBA" id="ARBA00004123"/>
    </source>
</evidence>
<dbReference type="OrthoDB" id="129353at2759"/>
<feature type="region of interest" description="Disordered" evidence="4">
    <location>
        <begin position="425"/>
        <end position="447"/>
    </location>
</feature>
<evidence type="ECO:0000259" key="5">
    <source>
        <dbReference type="PROSITE" id="PS50172"/>
    </source>
</evidence>
<feature type="compositionally biased region" description="Polar residues" evidence="4">
    <location>
        <begin position="128"/>
        <end position="145"/>
    </location>
</feature>
<dbReference type="EMBL" id="HG316454">
    <property type="protein sequence ID" value="CDF87770.1"/>
    <property type="molecule type" value="Genomic_DNA"/>
</dbReference>
<feature type="compositionally biased region" description="Polar residues" evidence="4">
    <location>
        <begin position="574"/>
        <end position="592"/>
    </location>
</feature>
<dbReference type="SUPFAM" id="SSF52113">
    <property type="entry name" value="BRCT domain"/>
    <property type="match status" value="1"/>
</dbReference>
<evidence type="ECO:0000313" key="6">
    <source>
        <dbReference type="EMBL" id="CDF87770.1"/>
    </source>
</evidence>
<feature type="region of interest" description="Disordered" evidence="4">
    <location>
        <begin position="361"/>
        <end position="399"/>
    </location>
</feature>
<feature type="region of interest" description="Disordered" evidence="4">
    <location>
        <begin position="128"/>
        <end position="175"/>
    </location>
</feature>
<dbReference type="PROSITE" id="PS50172">
    <property type="entry name" value="BRCT"/>
    <property type="match status" value="1"/>
</dbReference>
<dbReference type="PANTHER" id="PTHR15321:SF3">
    <property type="entry name" value="TP53-BINDING PROTEIN 1"/>
    <property type="match status" value="1"/>
</dbReference>
<name>A0A8J2T4E1_ZYGB2</name>
<keyword evidence="2" id="KW-0227">DNA damage</keyword>
<organism evidence="6 7">
    <name type="scientific">Zygosaccharomyces bailii (strain CLIB 213 / ATCC 58445 / CBS 680 / BCRC 21525 / NBRC 1098 / NCYC 1416 / NRRL Y-2227)</name>
    <dbReference type="NCBI Taxonomy" id="1333698"/>
    <lineage>
        <taxon>Eukaryota</taxon>
        <taxon>Fungi</taxon>
        <taxon>Dikarya</taxon>
        <taxon>Ascomycota</taxon>
        <taxon>Saccharomycotina</taxon>
        <taxon>Saccharomycetes</taxon>
        <taxon>Saccharomycetales</taxon>
        <taxon>Saccharomycetaceae</taxon>
        <taxon>Zygosaccharomyces</taxon>
    </lineage>
</organism>
<dbReference type="InterPro" id="IPR036420">
    <property type="entry name" value="BRCT_dom_sf"/>
</dbReference>
<sequence length="1131" mass="129036">MVHEIKQADESALNYATDAAMQETPIANHFFSPKKAPKANSIFENKNTPTEEFKFNSQAHADQCCCSPLTAKGMEGKVFNNESLQVSDESFHHSPPILNRRTPDLDKIAEFFHRNRTPKQSKLLAQFESSELQDTPESQRRNLSANIPKINKKSSSTEFIRNPRRTDEGQCSEDTESDLLYKSNIRNSEKSLEFIKDAGSRKNLMSFNGRTQLEEKKTQRQIDHMEPVNKRDASKYEIHSNGVQNSKFSENSEKTMKISFINSDPRKVYEGQDNNGTDNEISRLNDTTDGDLPVQWVFRSHAHELYNNSNRSTQIIDPTETQEDNDTVNERETSQNGDTVARLADDTQTQLVASFNGQGESFLNETGDVDSSTQVVRSPEQLLPRNSQGTPSTSSNLFFEPITEVPETSSPPKPREVIDIASSANSSISEQQAPSNETEEHEKASQERVFLQISNRPEHFPSQEIELSECMDTKKEIAAASSEVELTQDLPEVEEQGTQEKIYNLPARSFDTSFENSQEITKKTSEKRRKNDRIAIEEEVDEGYRNHPRKKLRRSSPCNKAQNQMRTPDRSPFLINQSDTSPSPFQEDSNGLSGPPVEDDRKFPQAIRSQDDKFLSKEDIGFEDAVWCQYDLNYSFYPGRLLSYDESSDGCWVVFNTGKSLTKNDDIYYLDIRVGDTVNWKGKPHSVVALECRTHDLNIIRCIRGFDTVHLRRRKVSATLGKRSFVVPLSSISLDVNEWTKRPKVILEEGSHTRAKAFKFLQHPIRGRKNIVNTSPRKARVESEKTRVLTYKEDSEDESSESGTSSSMSQLLDLSSKIGPPHIKKKLLDAKELKIFERCIFVLSGLNQDKDELLRVIEDFGGTVLELGFLELFDYECLDSRSQQMGDAYLLNLLLKSDSKLDFGNFKFACLLSEKHLRSLKYLETLALGWPTVHWNFIEECLQKAKLCTENLHQYLLPSGESHRLAADAHHKLGVIKSSNIFDFYETLLRGGSLRDQVSIKKSVLFGYTILLYGHSELDQFIRFVLACFGVKRVFQFAGKIENAACQNLDALTKRLNFLLAKDKDCRIIFYINGDSAVSDTILEENKRKFWKYFANWENLPTDFHVESKEWLIQTVINEHAGFVEKNIFNS</sequence>
<feature type="compositionally biased region" description="Basic and acidic residues" evidence="4">
    <location>
        <begin position="782"/>
        <end position="793"/>
    </location>
</feature>
<keyword evidence="3" id="KW-0539">Nucleus</keyword>
<dbReference type="GO" id="GO:0045944">
    <property type="term" value="P:positive regulation of transcription by RNA polymerase II"/>
    <property type="evidence" value="ECO:0007669"/>
    <property type="project" value="TreeGrafter"/>
</dbReference>
<evidence type="ECO:0000256" key="3">
    <source>
        <dbReference type="ARBA" id="ARBA00023242"/>
    </source>
</evidence>
<dbReference type="AlphaFoldDB" id="A0A8J2T4E1"/>
<dbReference type="PANTHER" id="PTHR15321">
    <property type="entry name" value="TUMOR SUPPRESSOR P53-BINDING PROTEIN 1"/>
    <property type="match status" value="1"/>
</dbReference>
<dbReference type="Pfam" id="PF08605">
    <property type="entry name" value="Rad9_Rad53_bind"/>
    <property type="match status" value="1"/>
</dbReference>
<dbReference type="SMART" id="SM00292">
    <property type="entry name" value="BRCT"/>
    <property type="match status" value="1"/>
</dbReference>
<evidence type="ECO:0000313" key="7">
    <source>
        <dbReference type="Proteomes" id="UP000019375"/>
    </source>
</evidence>
<dbReference type="Pfam" id="PF00533">
    <property type="entry name" value="BRCT"/>
    <property type="match status" value="1"/>
</dbReference>
<feature type="domain" description="BRCT" evidence="5">
    <location>
        <begin position="831"/>
        <end position="955"/>
    </location>
</feature>
<feature type="region of interest" description="Disordered" evidence="4">
    <location>
        <begin position="782"/>
        <end position="808"/>
    </location>
</feature>
<dbReference type="GO" id="GO:0042393">
    <property type="term" value="F:histone binding"/>
    <property type="evidence" value="ECO:0007669"/>
    <property type="project" value="TreeGrafter"/>
</dbReference>
<feature type="region of interest" description="Disordered" evidence="4">
    <location>
        <begin position="266"/>
        <end position="286"/>
    </location>
</feature>
<keyword evidence="7" id="KW-1185">Reference proteome</keyword>
<feature type="compositionally biased region" description="Polar residues" evidence="4">
    <location>
        <begin position="361"/>
        <end position="376"/>
    </location>
</feature>
<dbReference type="Gene3D" id="3.40.50.10190">
    <property type="entry name" value="BRCT domain"/>
    <property type="match status" value="1"/>
</dbReference>
<dbReference type="GO" id="GO:0005634">
    <property type="term" value="C:nucleus"/>
    <property type="evidence" value="ECO:0007669"/>
    <property type="project" value="UniProtKB-SubCell"/>
</dbReference>
<feature type="compositionally biased region" description="Polar residues" evidence="4">
    <location>
        <begin position="384"/>
        <end position="397"/>
    </location>
</feature>
<feature type="region of interest" description="Disordered" evidence="4">
    <location>
        <begin position="513"/>
        <end position="602"/>
    </location>
</feature>
<accession>A0A8J2T4E1</accession>
<dbReference type="InterPro" id="IPR047252">
    <property type="entry name" value="TP53BP1-like"/>
</dbReference>
<dbReference type="InterPro" id="IPR047249">
    <property type="entry name" value="BRCT_p53bp1-like_rpt1"/>
</dbReference>
<dbReference type="InterPro" id="IPR013914">
    <property type="entry name" value="Rad9_Rad53-bd_dom_fun"/>
</dbReference>
<gene>
    <name evidence="6" type="ORF">BN860_14092g</name>
</gene>
<proteinExistence type="predicted"/>
<dbReference type="CDD" id="cd17745">
    <property type="entry name" value="BRCT_p53bp1_rpt1"/>
    <property type="match status" value="1"/>
</dbReference>
<dbReference type="Proteomes" id="UP000019375">
    <property type="component" value="Unassembled WGS sequence"/>
</dbReference>
<protein>
    <submittedName>
        <fullName evidence="6">BN860_14092g1_1</fullName>
    </submittedName>
</protein>
<evidence type="ECO:0000256" key="4">
    <source>
        <dbReference type="SAM" id="MobiDB-lite"/>
    </source>
</evidence>
<evidence type="ECO:0000256" key="2">
    <source>
        <dbReference type="ARBA" id="ARBA00022763"/>
    </source>
</evidence>
<feature type="compositionally biased region" description="Polar residues" evidence="4">
    <location>
        <begin position="556"/>
        <end position="566"/>
    </location>
</feature>